<gene>
    <name evidence="5" type="ORF">EC957_010408</name>
</gene>
<feature type="region of interest" description="Disordered" evidence="2">
    <location>
        <begin position="661"/>
        <end position="693"/>
    </location>
</feature>
<organism evidence="5 6">
    <name type="scientific">Mortierella hygrophila</name>
    <dbReference type="NCBI Taxonomy" id="979708"/>
    <lineage>
        <taxon>Eukaryota</taxon>
        <taxon>Fungi</taxon>
        <taxon>Fungi incertae sedis</taxon>
        <taxon>Mucoromycota</taxon>
        <taxon>Mortierellomycotina</taxon>
        <taxon>Mortierellomycetes</taxon>
        <taxon>Mortierellales</taxon>
        <taxon>Mortierellaceae</taxon>
        <taxon>Mortierella</taxon>
    </lineage>
</organism>
<feature type="chain" id="PRO_5040253928" description="YncI copper-binding domain-containing protein" evidence="3">
    <location>
        <begin position="24"/>
        <end position="885"/>
    </location>
</feature>
<accession>A0A9P6K435</accession>
<comment type="caution">
    <text evidence="5">The sequence shown here is derived from an EMBL/GenBank/DDBJ whole genome shotgun (WGS) entry which is preliminary data.</text>
</comment>
<evidence type="ECO:0000313" key="6">
    <source>
        <dbReference type="Proteomes" id="UP000723463"/>
    </source>
</evidence>
<dbReference type="InterPro" id="IPR038507">
    <property type="entry name" value="YcnI-like_sf"/>
</dbReference>
<dbReference type="AlphaFoldDB" id="A0A9P6K435"/>
<name>A0A9P6K435_9FUNG</name>
<feature type="compositionally biased region" description="Polar residues" evidence="2">
    <location>
        <begin position="787"/>
        <end position="807"/>
    </location>
</feature>
<dbReference type="InterPro" id="IPR012533">
    <property type="entry name" value="YcnI-copper_dom"/>
</dbReference>
<dbReference type="CDD" id="cd08545">
    <property type="entry name" value="YcnI_like"/>
    <property type="match status" value="1"/>
</dbReference>
<sequence>MKFLAVATAVVSTLLLTTSNVEAHVTANPSVGVSGAYFQTNFRVPHGCDGNATDLVIVEIPKDVTSVKPRATYPWNTTINMVPLDVPIVTPTGTVNTTVGSITWSNGNLADSMYEDFGLQFKLPQMIGPLYWSVYQHCVNGAWNNWTSVPDANGKSAGFPAAVINISNTTTTAPGTSSPSTGSDTKSAAIVSQIFGLGQVALVGAGALMHLRQNQDIIRLVNLKSAQVRRSEAEVSQLERTNLELTVALHRAQRELQERSTANTASLYHTTYSPATANLQEEWSQLGQTQQAIPYLQQQIESGLPPHHQQPNRDYSGEADLILSLTPRSKRRKLESLAVSSVIPRDSAMAKLKRIRAIYQHEQSALVEVIRSHRSTTELYKETLKILSGDRECSSGNIHASISGRSHISQPDQRLGQSLDSSHYFSEAILLPPERSAQSSTELVVTPPNLKRARAQHMPSPLPFFNTDTVTGEVDRGLANPTLDPSRSLLAEPAKARCGRTFTSSSTSSVAEGVSKVGASALSIISEQVEHTIHNIADTIMSEPPGSVLSLDVPPSAPRQSIDPQDLIIGNQKPRPTPTTPRTPKRQLMTSPYRRQEASSAAKVSPSAATRRDRYMRELAKAKALSKKLVAMFRNKSTVAKASASSDTSLTAKIEDTTATAELGVDNHTNEKPSSTETDSITSTMATPPTNIKTAGALGKSVTLSPSHIPRAIKQQLRSGSTRSLVSHRSGIHSDKLKSLTAGQLLRRMNKTLLGSSRLPVLPRAIVQKGVSSNVHLAPLKSAAKGPSSTVSTVATDHPTSASAPNVTSPSSEAPPPSTSATRMIAEAAENQEILPQMTTVTKAKTTTKPSAAVAVKSRRVTRSVLSNKFRRVTRSTATAASQML</sequence>
<keyword evidence="1" id="KW-0175">Coiled coil</keyword>
<protein>
    <recommendedName>
        <fullName evidence="4">YncI copper-binding domain-containing protein</fullName>
    </recommendedName>
</protein>
<dbReference type="EMBL" id="JAAAXW010000064">
    <property type="protein sequence ID" value="KAF9545903.1"/>
    <property type="molecule type" value="Genomic_DNA"/>
</dbReference>
<evidence type="ECO:0000256" key="1">
    <source>
        <dbReference type="SAM" id="Coils"/>
    </source>
</evidence>
<evidence type="ECO:0000313" key="5">
    <source>
        <dbReference type="EMBL" id="KAF9545903.1"/>
    </source>
</evidence>
<evidence type="ECO:0000259" key="4">
    <source>
        <dbReference type="Pfam" id="PF07987"/>
    </source>
</evidence>
<proteinExistence type="predicted"/>
<feature type="compositionally biased region" description="Low complexity" evidence="2">
    <location>
        <begin position="598"/>
        <end position="609"/>
    </location>
</feature>
<keyword evidence="3" id="KW-0732">Signal</keyword>
<feature type="region of interest" description="Disordered" evidence="2">
    <location>
        <begin position="783"/>
        <end position="821"/>
    </location>
</feature>
<dbReference type="Proteomes" id="UP000723463">
    <property type="component" value="Unassembled WGS sequence"/>
</dbReference>
<feature type="region of interest" description="Disordered" evidence="2">
    <location>
        <begin position="552"/>
        <end position="612"/>
    </location>
</feature>
<feature type="compositionally biased region" description="Polar residues" evidence="2">
    <location>
        <begin position="672"/>
        <end position="693"/>
    </location>
</feature>
<feature type="coiled-coil region" evidence="1">
    <location>
        <begin position="221"/>
        <end position="255"/>
    </location>
</feature>
<dbReference type="Gene3D" id="2.60.40.2230">
    <property type="entry name" value="Uncharacterised protein YcnI-like PF07987, DUF1775"/>
    <property type="match status" value="1"/>
</dbReference>
<reference evidence="5" key="1">
    <citation type="journal article" date="2020" name="Fungal Divers.">
        <title>Resolving the Mortierellaceae phylogeny through synthesis of multi-gene phylogenetics and phylogenomics.</title>
        <authorList>
            <person name="Vandepol N."/>
            <person name="Liber J."/>
            <person name="Desiro A."/>
            <person name="Na H."/>
            <person name="Kennedy M."/>
            <person name="Barry K."/>
            <person name="Grigoriev I.V."/>
            <person name="Miller A.N."/>
            <person name="O'Donnell K."/>
            <person name="Stajich J.E."/>
            <person name="Bonito G."/>
        </authorList>
    </citation>
    <scope>NUCLEOTIDE SEQUENCE</scope>
    <source>
        <strain evidence="5">NRRL 2591</strain>
    </source>
</reference>
<evidence type="ECO:0000256" key="3">
    <source>
        <dbReference type="SAM" id="SignalP"/>
    </source>
</evidence>
<dbReference type="Pfam" id="PF07987">
    <property type="entry name" value="DUF1775"/>
    <property type="match status" value="1"/>
</dbReference>
<evidence type="ECO:0000256" key="2">
    <source>
        <dbReference type="SAM" id="MobiDB-lite"/>
    </source>
</evidence>
<feature type="signal peptide" evidence="3">
    <location>
        <begin position="1"/>
        <end position="23"/>
    </location>
</feature>
<keyword evidence="6" id="KW-1185">Reference proteome</keyword>
<feature type="domain" description="YncI copper-binding" evidence="4">
    <location>
        <begin position="24"/>
        <end position="166"/>
    </location>
</feature>